<evidence type="ECO:0000313" key="2">
    <source>
        <dbReference type="Proteomes" id="UP001497700"/>
    </source>
</evidence>
<evidence type="ECO:0000313" key="1">
    <source>
        <dbReference type="EMBL" id="KAI4861631.1"/>
    </source>
</evidence>
<reference evidence="1 2" key="1">
    <citation type="journal article" date="2022" name="New Phytol.">
        <title>Ecological generalism drives hyperdiversity of secondary metabolite gene clusters in xylarialean endophytes.</title>
        <authorList>
            <person name="Franco M.E.E."/>
            <person name="Wisecaver J.H."/>
            <person name="Arnold A.E."/>
            <person name="Ju Y.M."/>
            <person name="Slot J.C."/>
            <person name="Ahrendt S."/>
            <person name="Moore L.P."/>
            <person name="Eastman K.E."/>
            <person name="Scott K."/>
            <person name="Konkel Z."/>
            <person name="Mondo S.J."/>
            <person name="Kuo A."/>
            <person name="Hayes R.D."/>
            <person name="Haridas S."/>
            <person name="Andreopoulos B."/>
            <person name="Riley R."/>
            <person name="LaButti K."/>
            <person name="Pangilinan J."/>
            <person name="Lipzen A."/>
            <person name="Amirebrahimi M."/>
            <person name="Yan J."/>
            <person name="Adam C."/>
            <person name="Keymanesh K."/>
            <person name="Ng V."/>
            <person name="Louie K."/>
            <person name="Northen T."/>
            <person name="Drula E."/>
            <person name="Henrissat B."/>
            <person name="Hsieh H.M."/>
            <person name="Youens-Clark K."/>
            <person name="Lutzoni F."/>
            <person name="Miadlikowska J."/>
            <person name="Eastwood D.C."/>
            <person name="Hamelin R.C."/>
            <person name="Grigoriev I.V."/>
            <person name="U'Ren J.M."/>
        </authorList>
    </citation>
    <scope>NUCLEOTIDE SEQUENCE [LARGE SCALE GENOMIC DNA]</scope>
    <source>
        <strain evidence="1 2">CBS 119005</strain>
    </source>
</reference>
<comment type="caution">
    <text evidence="1">The sequence shown here is derived from an EMBL/GenBank/DDBJ whole genome shotgun (WGS) entry which is preliminary data.</text>
</comment>
<sequence>MQQPERDRDNHPNLTSGHDSDTYHGSRKGLVACGFVINIADEGYLPKVGSWFMRVRRSPSVLRRGAADGKLGRSDRYKSVQIVRLTDEYKGRRRKEKKRKRDLSFHLTFPGLEQLDPISQRPHAILQRGFFFFSFYPLGSFPYPSWLVIFFPPRLITAQSQPSTCTTARRPMKVIAFRVVA</sequence>
<gene>
    <name evidence="1" type="ORF">F4820DRAFT_55049</name>
</gene>
<name>A0ACB9YR36_9PEZI</name>
<keyword evidence="2" id="KW-1185">Reference proteome</keyword>
<dbReference type="EMBL" id="MU393546">
    <property type="protein sequence ID" value="KAI4861631.1"/>
    <property type="molecule type" value="Genomic_DNA"/>
</dbReference>
<proteinExistence type="predicted"/>
<protein>
    <submittedName>
        <fullName evidence="1">Uncharacterized protein</fullName>
    </submittedName>
</protein>
<accession>A0ACB9YR36</accession>
<organism evidence="1 2">
    <name type="scientific">Hypoxylon rubiginosum</name>
    <dbReference type="NCBI Taxonomy" id="110542"/>
    <lineage>
        <taxon>Eukaryota</taxon>
        <taxon>Fungi</taxon>
        <taxon>Dikarya</taxon>
        <taxon>Ascomycota</taxon>
        <taxon>Pezizomycotina</taxon>
        <taxon>Sordariomycetes</taxon>
        <taxon>Xylariomycetidae</taxon>
        <taxon>Xylariales</taxon>
        <taxon>Hypoxylaceae</taxon>
        <taxon>Hypoxylon</taxon>
    </lineage>
</organism>
<dbReference type="Proteomes" id="UP001497700">
    <property type="component" value="Unassembled WGS sequence"/>
</dbReference>